<dbReference type="Proteomes" id="UP000030746">
    <property type="component" value="Unassembled WGS sequence"/>
</dbReference>
<keyword evidence="2" id="KW-0472">Membrane</keyword>
<evidence type="ECO:0000313" key="4">
    <source>
        <dbReference type="Proteomes" id="UP000030746"/>
    </source>
</evidence>
<dbReference type="KEGG" id="lgi:LOTGIDRAFT_236614"/>
<keyword evidence="2" id="KW-0812">Transmembrane</keyword>
<proteinExistence type="predicted"/>
<feature type="transmembrane region" description="Helical" evidence="2">
    <location>
        <begin position="204"/>
        <end position="227"/>
    </location>
</feature>
<gene>
    <name evidence="3" type="ORF">LOTGIDRAFT_236614</name>
</gene>
<feature type="region of interest" description="Disordered" evidence="1">
    <location>
        <begin position="231"/>
        <end position="276"/>
    </location>
</feature>
<dbReference type="AlphaFoldDB" id="V3ZR23"/>
<dbReference type="HOGENOM" id="CLU_1009315_0_0_1"/>
<evidence type="ECO:0000256" key="1">
    <source>
        <dbReference type="SAM" id="MobiDB-lite"/>
    </source>
</evidence>
<name>V3ZR23_LOTGI</name>
<evidence type="ECO:0000313" key="3">
    <source>
        <dbReference type="EMBL" id="ESO83326.1"/>
    </source>
</evidence>
<feature type="compositionally biased region" description="Low complexity" evidence="1">
    <location>
        <begin position="135"/>
        <end position="154"/>
    </location>
</feature>
<keyword evidence="2" id="KW-1133">Transmembrane helix</keyword>
<feature type="region of interest" description="Disordered" evidence="1">
    <location>
        <begin position="129"/>
        <end position="195"/>
    </location>
</feature>
<reference evidence="3 4" key="1">
    <citation type="journal article" date="2013" name="Nature">
        <title>Insights into bilaterian evolution from three spiralian genomes.</title>
        <authorList>
            <person name="Simakov O."/>
            <person name="Marletaz F."/>
            <person name="Cho S.J."/>
            <person name="Edsinger-Gonzales E."/>
            <person name="Havlak P."/>
            <person name="Hellsten U."/>
            <person name="Kuo D.H."/>
            <person name="Larsson T."/>
            <person name="Lv J."/>
            <person name="Arendt D."/>
            <person name="Savage R."/>
            <person name="Osoegawa K."/>
            <person name="de Jong P."/>
            <person name="Grimwood J."/>
            <person name="Chapman J.A."/>
            <person name="Shapiro H."/>
            <person name="Aerts A."/>
            <person name="Otillar R.P."/>
            <person name="Terry A.Y."/>
            <person name="Boore J.L."/>
            <person name="Grigoriev I.V."/>
            <person name="Lindberg D.R."/>
            <person name="Seaver E.C."/>
            <person name="Weisblat D.A."/>
            <person name="Putnam N.H."/>
            <person name="Rokhsar D.S."/>
        </authorList>
    </citation>
    <scope>NUCLEOTIDE SEQUENCE [LARGE SCALE GENOMIC DNA]</scope>
</reference>
<feature type="compositionally biased region" description="Low complexity" evidence="1">
    <location>
        <begin position="161"/>
        <end position="175"/>
    </location>
</feature>
<dbReference type="GeneID" id="20250200"/>
<dbReference type="EMBL" id="KB203711">
    <property type="protein sequence ID" value="ESO83326.1"/>
    <property type="molecule type" value="Genomic_DNA"/>
</dbReference>
<keyword evidence="4" id="KW-1185">Reference proteome</keyword>
<sequence length="276" mass="30935">MVNQVSYCLYYLVIIRIQGGESKCISIRAHPKTVSQGEEYAVTCQTIYSKFWFQRNNHWAIGVANGTCDIPKSRDKKYKCESYREGGYLIVKLKVLSGEKSPQTVQWNCFYLLTSYKIRSEVLNITIRPTDPSKRTNQQTTSSTQTTSTKQSPRQSDKILSTRSPLSSPSSSSSSKDPQTVTKPPTFRSPAGKLPISSTNNNNLIALNCVVGVLVLINTMILVMFLYNKRKQDRAKQGPSKPLALEPRGLAESNYDDLDRTMDDGHTYDTAQAEVV</sequence>
<protein>
    <submittedName>
        <fullName evidence="3">Uncharacterized protein</fullName>
    </submittedName>
</protein>
<feature type="compositionally biased region" description="Basic and acidic residues" evidence="1">
    <location>
        <begin position="257"/>
        <end position="267"/>
    </location>
</feature>
<accession>V3ZR23</accession>
<dbReference type="CTD" id="20250200"/>
<evidence type="ECO:0000256" key="2">
    <source>
        <dbReference type="SAM" id="Phobius"/>
    </source>
</evidence>
<dbReference type="RefSeq" id="XP_009065932.1">
    <property type="nucleotide sequence ID" value="XM_009067684.1"/>
</dbReference>
<organism evidence="3 4">
    <name type="scientific">Lottia gigantea</name>
    <name type="common">Giant owl limpet</name>
    <dbReference type="NCBI Taxonomy" id="225164"/>
    <lineage>
        <taxon>Eukaryota</taxon>
        <taxon>Metazoa</taxon>
        <taxon>Spiralia</taxon>
        <taxon>Lophotrochozoa</taxon>
        <taxon>Mollusca</taxon>
        <taxon>Gastropoda</taxon>
        <taxon>Patellogastropoda</taxon>
        <taxon>Lottioidea</taxon>
        <taxon>Lottiidae</taxon>
        <taxon>Lottia</taxon>
    </lineage>
</organism>